<dbReference type="InterPro" id="IPR035906">
    <property type="entry name" value="MetI-like_sf"/>
</dbReference>
<feature type="transmembrane region" description="Helical" evidence="7">
    <location>
        <begin position="208"/>
        <end position="230"/>
    </location>
</feature>
<sequence>MQNKVIEEEIEATPSPSAFRVILREFLKDRVAIVSLAIALIIILGALIGSFFVSADQVTSVNILNRYLAPGQDGFILGTDEGGRDLFKYLILATRNSVFIGVSVALLVEFIGVVVGTISGYYGGRVDSSIMRIVDFWMVLPSFLIIIVLVTIVPSYSPVILILIMTAFSWMTTVRLVRSQVLSQAKREYVMASKTSGTSNFKIMFAEVLPNISSIIITDLTITIAASIGIETGLSFLGFGLPANTPSLGTLIGYATNPEIITNRPWVWLPAALVLLVLSLSINFVGQALRRAADARQRRG</sequence>
<evidence type="ECO:0000259" key="8">
    <source>
        <dbReference type="PROSITE" id="PS50928"/>
    </source>
</evidence>
<keyword evidence="5 7" id="KW-1133">Transmembrane helix</keyword>
<comment type="subcellular location">
    <subcellularLocation>
        <location evidence="1 7">Cell membrane</location>
        <topology evidence="1 7">Multi-pass membrane protein</topology>
    </subcellularLocation>
</comment>
<dbReference type="CDD" id="cd06261">
    <property type="entry name" value="TM_PBP2"/>
    <property type="match status" value="1"/>
</dbReference>
<keyword evidence="3" id="KW-1003">Cell membrane</keyword>
<comment type="similarity">
    <text evidence="7">Belongs to the binding-protein-dependent transport system permease family.</text>
</comment>
<dbReference type="InterPro" id="IPR050366">
    <property type="entry name" value="BP-dependent_transpt_permease"/>
</dbReference>
<dbReference type="RefSeq" id="WP_054777207.1">
    <property type="nucleotide sequence ID" value="NZ_BBBX01000009.1"/>
</dbReference>
<evidence type="ECO:0000313" key="10">
    <source>
        <dbReference type="Proteomes" id="UP000050969"/>
    </source>
</evidence>
<keyword evidence="6 7" id="KW-0472">Membrane</keyword>
<feature type="transmembrane region" description="Helical" evidence="7">
    <location>
        <begin position="266"/>
        <end position="289"/>
    </location>
</feature>
<feature type="transmembrane region" description="Helical" evidence="7">
    <location>
        <begin position="159"/>
        <end position="177"/>
    </location>
</feature>
<accession>A0A0R2N6G3</accession>
<evidence type="ECO:0000256" key="3">
    <source>
        <dbReference type="ARBA" id="ARBA00022475"/>
    </source>
</evidence>
<dbReference type="STRING" id="1293598.IV56_GL000880"/>
<dbReference type="PANTHER" id="PTHR43386:SF1">
    <property type="entry name" value="D,D-DIPEPTIDE TRANSPORT SYSTEM PERMEASE PROTEIN DDPC-RELATED"/>
    <property type="match status" value="1"/>
</dbReference>
<evidence type="ECO:0000313" key="9">
    <source>
        <dbReference type="EMBL" id="KRO18602.1"/>
    </source>
</evidence>
<feature type="transmembrane region" description="Helical" evidence="7">
    <location>
        <begin position="98"/>
        <end position="122"/>
    </location>
</feature>
<dbReference type="Pfam" id="PF00528">
    <property type="entry name" value="BPD_transp_1"/>
    <property type="match status" value="1"/>
</dbReference>
<name>A0A0R2N6G3_9LACO</name>
<reference evidence="9 10" key="1">
    <citation type="journal article" date="2015" name="Genome Announc.">
        <title>Expanding the biotechnology potential of lactobacilli through comparative genomics of 213 strains and associated genera.</title>
        <authorList>
            <person name="Sun Z."/>
            <person name="Harris H.M."/>
            <person name="McCann A."/>
            <person name="Guo C."/>
            <person name="Argimon S."/>
            <person name="Zhang W."/>
            <person name="Yang X."/>
            <person name="Jeffery I.B."/>
            <person name="Cooney J.C."/>
            <person name="Kagawa T.F."/>
            <person name="Liu W."/>
            <person name="Song Y."/>
            <person name="Salvetti E."/>
            <person name="Wrobel A."/>
            <person name="Rasinkangas P."/>
            <person name="Parkhill J."/>
            <person name="Rea M.C."/>
            <person name="O'Sullivan O."/>
            <person name="Ritari J."/>
            <person name="Douillard F.P."/>
            <person name="Paul Ross R."/>
            <person name="Yang R."/>
            <person name="Briner A.E."/>
            <person name="Felis G.E."/>
            <person name="de Vos W.M."/>
            <person name="Barrangou R."/>
            <person name="Klaenhammer T.R."/>
            <person name="Caufield P.W."/>
            <person name="Cui Y."/>
            <person name="Zhang H."/>
            <person name="O'Toole P.W."/>
        </authorList>
    </citation>
    <scope>NUCLEOTIDE SEQUENCE [LARGE SCALE GENOMIC DNA]</scope>
    <source>
        <strain evidence="9 10">DSM 24301</strain>
    </source>
</reference>
<evidence type="ECO:0000256" key="6">
    <source>
        <dbReference type="ARBA" id="ARBA00023136"/>
    </source>
</evidence>
<dbReference type="InterPro" id="IPR000515">
    <property type="entry name" value="MetI-like"/>
</dbReference>
<gene>
    <name evidence="9" type="ORF">IV56_GL000880</name>
</gene>
<proteinExistence type="inferred from homology"/>
<keyword evidence="10" id="KW-1185">Reference proteome</keyword>
<feature type="domain" description="ABC transmembrane type-1" evidence="8">
    <location>
        <begin position="94"/>
        <end position="286"/>
    </location>
</feature>
<organism evidence="9 10">
    <name type="scientific">Lacticaseibacillus saniviri JCM 17471 = DSM 24301</name>
    <dbReference type="NCBI Taxonomy" id="1293598"/>
    <lineage>
        <taxon>Bacteria</taxon>
        <taxon>Bacillati</taxon>
        <taxon>Bacillota</taxon>
        <taxon>Bacilli</taxon>
        <taxon>Lactobacillales</taxon>
        <taxon>Lactobacillaceae</taxon>
        <taxon>Lacticaseibacillus</taxon>
    </lineage>
</organism>
<dbReference type="SUPFAM" id="SSF161098">
    <property type="entry name" value="MetI-like"/>
    <property type="match status" value="1"/>
</dbReference>
<dbReference type="PATRIC" id="fig|1293598.4.peg.928"/>
<feature type="transmembrane region" description="Helical" evidence="7">
    <location>
        <begin position="31"/>
        <end position="53"/>
    </location>
</feature>
<evidence type="ECO:0000256" key="2">
    <source>
        <dbReference type="ARBA" id="ARBA00022448"/>
    </source>
</evidence>
<feature type="transmembrane region" description="Helical" evidence="7">
    <location>
        <begin position="134"/>
        <end position="153"/>
    </location>
</feature>
<dbReference type="GO" id="GO:0005886">
    <property type="term" value="C:plasma membrane"/>
    <property type="evidence" value="ECO:0007669"/>
    <property type="project" value="UniProtKB-SubCell"/>
</dbReference>
<comment type="caution">
    <text evidence="9">The sequence shown here is derived from an EMBL/GenBank/DDBJ whole genome shotgun (WGS) entry which is preliminary data.</text>
</comment>
<dbReference type="InterPro" id="IPR025966">
    <property type="entry name" value="OppC_N"/>
</dbReference>
<dbReference type="AlphaFoldDB" id="A0A0R2N6G3"/>
<dbReference type="Proteomes" id="UP000050969">
    <property type="component" value="Unassembled WGS sequence"/>
</dbReference>
<dbReference type="PROSITE" id="PS50928">
    <property type="entry name" value="ABC_TM1"/>
    <property type="match status" value="1"/>
</dbReference>
<evidence type="ECO:0000256" key="5">
    <source>
        <dbReference type="ARBA" id="ARBA00022989"/>
    </source>
</evidence>
<protein>
    <submittedName>
        <fullName evidence="9">ABC-type dipeptide oligopeptide nickel transport system, permease component</fullName>
    </submittedName>
</protein>
<evidence type="ECO:0000256" key="4">
    <source>
        <dbReference type="ARBA" id="ARBA00022692"/>
    </source>
</evidence>
<dbReference type="PANTHER" id="PTHR43386">
    <property type="entry name" value="OLIGOPEPTIDE TRANSPORT SYSTEM PERMEASE PROTEIN APPC"/>
    <property type="match status" value="1"/>
</dbReference>
<dbReference type="Pfam" id="PF12911">
    <property type="entry name" value="OppC_N"/>
    <property type="match status" value="1"/>
</dbReference>
<keyword evidence="4 7" id="KW-0812">Transmembrane</keyword>
<dbReference type="GO" id="GO:0055085">
    <property type="term" value="P:transmembrane transport"/>
    <property type="evidence" value="ECO:0007669"/>
    <property type="project" value="InterPro"/>
</dbReference>
<evidence type="ECO:0000256" key="7">
    <source>
        <dbReference type="RuleBase" id="RU363032"/>
    </source>
</evidence>
<dbReference type="OrthoDB" id="9797472at2"/>
<dbReference type="Gene3D" id="1.10.3720.10">
    <property type="entry name" value="MetI-like"/>
    <property type="match status" value="1"/>
</dbReference>
<keyword evidence="2 7" id="KW-0813">Transport</keyword>
<dbReference type="EMBL" id="JQCE01000004">
    <property type="protein sequence ID" value="KRO18602.1"/>
    <property type="molecule type" value="Genomic_DNA"/>
</dbReference>
<evidence type="ECO:0000256" key="1">
    <source>
        <dbReference type="ARBA" id="ARBA00004651"/>
    </source>
</evidence>